<keyword evidence="2" id="KW-0889">Transcription antitermination</keyword>
<dbReference type="EMBL" id="UGTF01000002">
    <property type="protein sequence ID" value="SUB88388.1"/>
    <property type="molecule type" value="Genomic_DNA"/>
</dbReference>
<keyword evidence="4" id="KW-0805">Transcription regulation</keyword>
<comment type="similarity">
    <text evidence="1">Belongs to the NusB family.</text>
</comment>
<feature type="domain" description="NusB/RsmB/TIM44" evidence="6">
    <location>
        <begin position="239"/>
        <end position="358"/>
    </location>
</feature>
<dbReference type="AlphaFoldDB" id="A0A379E6S0"/>
<evidence type="ECO:0000313" key="8">
    <source>
        <dbReference type="Proteomes" id="UP000254156"/>
    </source>
</evidence>
<organism evidence="7 8">
    <name type="scientific">Porphyromonas macacae</name>
    <dbReference type="NCBI Taxonomy" id="28115"/>
    <lineage>
        <taxon>Bacteria</taxon>
        <taxon>Pseudomonadati</taxon>
        <taxon>Bacteroidota</taxon>
        <taxon>Bacteroidia</taxon>
        <taxon>Bacteroidales</taxon>
        <taxon>Porphyromonadaceae</taxon>
        <taxon>Porphyromonas</taxon>
    </lineage>
</organism>
<dbReference type="InterPro" id="IPR006027">
    <property type="entry name" value="NusB_RsmB_TIM44"/>
</dbReference>
<gene>
    <name evidence="7" type="primary">nusB</name>
    <name evidence="7" type="ORF">NCTC11632_00457</name>
</gene>
<evidence type="ECO:0000256" key="1">
    <source>
        <dbReference type="ARBA" id="ARBA00005952"/>
    </source>
</evidence>
<evidence type="ECO:0000313" key="7">
    <source>
        <dbReference type="EMBL" id="SUB88388.1"/>
    </source>
</evidence>
<dbReference type="GO" id="GO:0031564">
    <property type="term" value="P:transcription antitermination"/>
    <property type="evidence" value="ECO:0007669"/>
    <property type="project" value="UniProtKB-KW"/>
</dbReference>
<dbReference type="GO" id="GO:0003723">
    <property type="term" value="F:RNA binding"/>
    <property type="evidence" value="ECO:0007669"/>
    <property type="project" value="UniProtKB-KW"/>
</dbReference>
<keyword evidence="3" id="KW-0694">RNA-binding</keyword>
<proteinExistence type="inferred from homology"/>
<dbReference type="SUPFAM" id="SSF48013">
    <property type="entry name" value="NusB-like"/>
    <property type="match status" value="1"/>
</dbReference>
<accession>A0A379E6S0</accession>
<dbReference type="Gene3D" id="1.10.940.10">
    <property type="entry name" value="NusB-like"/>
    <property type="match status" value="1"/>
</dbReference>
<evidence type="ECO:0000259" key="6">
    <source>
        <dbReference type="Pfam" id="PF01029"/>
    </source>
</evidence>
<dbReference type="InterPro" id="IPR035926">
    <property type="entry name" value="NusB-like_sf"/>
</dbReference>
<dbReference type="PANTHER" id="PTHR11078:SF3">
    <property type="entry name" value="ANTITERMINATION NUSB DOMAIN-CONTAINING PROTEIN"/>
    <property type="match status" value="1"/>
</dbReference>
<dbReference type="NCBIfam" id="TIGR01951">
    <property type="entry name" value="nusB"/>
    <property type="match status" value="1"/>
</dbReference>
<sequence length="370" mass="43130">MINFAFTFMPEHTFCPARSLLIMINRALIRTRALQVLYAYHHRDDLDLKRAEEELTISLSKTYDLYLHFLNLIPELTHLHCELLEQRKKRLLPTEEDLKPNMRLAENRLTKVIDNSVLLTEWAENSGLSWWENRELMRLLLDKIMTSELYLNYRNAEATGFMADRTFWAEAFKTLIANDEDLAEYLESKSIYWYSELNCLEKIECEEMPEWEAIETQIDQAKNEGNYQGVPNAGGAVQIVKDFVEKTIKRITSKTADKALMPMFRDEEDRTFARTLVHMTLLEHDRWQKLIRAHLSESWEAERVADVDMLIMEMAVCEMVHCPDIATGVTINEYIELAKSYSTPKSHPFINGVLDAVAQELKQTGTILKV</sequence>
<protein>
    <submittedName>
        <fullName evidence="7">N utilization substance protein B homolog</fullName>
    </submittedName>
</protein>
<evidence type="ECO:0000256" key="4">
    <source>
        <dbReference type="ARBA" id="ARBA00023015"/>
    </source>
</evidence>
<dbReference type="Pfam" id="PF01029">
    <property type="entry name" value="NusB"/>
    <property type="match status" value="1"/>
</dbReference>
<reference evidence="7 8" key="1">
    <citation type="submission" date="2018-06" db="EMBL/GenBank/DDBJ databases">
        <authorList>
            <consortium name="Pathogen Informatics"/>
            <person name="Doyle S."/>
        </authorList>
    </citation>
    <scope>NUCLEOTIDE SEQUENCE [LARGE SCALE GENOMIC DNA]</scope>
    <source>
        <strain evidence="7 8">NCTC11632</strain>
    </source>
</reference>
<evidence type="ECO:0000256" key="3">
    <source>
        <dbReference type="ARBA" id="ARBA00022884"/>
    </source>
</evidence>
<evidence type="ECO:0000256" key="5">
    <source>
        <dbReference type="ARBA" id="ARBA00023163"/>
    </source>
</evidence>
<evidence type="ECO:0000256" key="2">
    <source>
        <dbReference type="ARBA" id="ARBA00022814"/>
    </source>
</evidence>
<name>A0A379E6S0_9PORP</name>
<dbReference type="GO" id="GO:0005829">
    <property type="term" value="C:cytosol"/>
    <property type="evidence" value="ECO:0007669"/>
    <property type="project" value="TreeGrafter"/>
</dbReference>
<dbReference type="InterPro" id="IPR011605">
    <property type="entry name" value="NusB_fam"/>
</dbReference>
<dbReference type="Proteomes" id="UP000254156">
    <property type="component" value="Unassembled WGS sequence"/>
</dbReference>
<dbReference type="PANTHER" id="PTHR11078">
    <property type="entry name" value="N UTILIZATION SUBSTANCE PROTEIN B-RELATED"/>
    <property type="match status" value="1"/>
</dbReference>
<dbReference type="GO" id="GO:0006353">
    <property type="term" value="P:DNA-templated transcription termination"/>
    <property type="evidence" value="ECO:0007669"/>
    <property type="project" value="InterPro"/>
</dbReference>
<keyword evidence="5" id="KW-0804">Transcription</keyword>